<dbReference type="AlphaFoldDB" id="A0A5C6LSQ6"/>
<dbReference type="InterPro" id="IPR017850">
    <property type="entry name" value="Alkaline_phosphatase_core_sf"/>
</dbReference>
<evidence type="ECO:0000256" key="1">
    <source>
        <dbReference type="ARBA" id="ARBA00009717"/>
    </source>
</evidence>
<gene>
    <name evidence="5" type="ORF">FEF09_21740</name>
</gene>
<dbReference type="GO" id="GO:0034480">
    <property type="term" value="F:phosphatidylcholine phospholipase C activity"/>
    <property type="evidence" value="ECO:0007669"/>
    <property type="project" value="UniProtKB-EC"/>
</dbReference>
<evidence type="ECO:0000313" key="5">
    <source>
        <dbReference type="EMBL" id="TWV97474.1"/>
    </source>
</evidence>
<dbReference type="EMBL" id="VOHS01000028">
    <property type="protein sequence ID" value="TWV97474.1"/>
    <property type="molecule type" value="Genomic_DNA"/>
</dbReference>
<protein>
    <recommendedName>
        <fullName evidence="2">phospholipase C</fullName>
        <ecNumber evidence="2">3.1.4.3</ecNumber>
    </recommendedName>
</protein>
<feature type="domain" description="Bacterial phospholipase C C-terminal" evidence="4">
    <location>
        <begin position="633"/>
        <end position="735"/>
    </location>
</feature>
<dbReference type="Gene3D" id="3.40.720.10">
    <property type="entry name" value="Alkaline Phosphatase, subunit A"/>
    <property type="match status" value="2"/>
</dbReference>
<sequence>MDTRRDFIKKAALLSGGAGLAGVLPASIQRAMAINPAAGTTFLDAEHVVLLMQENRSFDHSLGTLRGVRGFNDPRAITQPDKNLVWLQSNAKGETYAPFRLDIKDSKVTWMSSLPHSWENQVDARNNGKYDKWLDVKQSGNKDYADLPLTMGYFTREDIPFYYALADAFTVCDQNFCSSLTGTTPNRLYFWTGTIREKQSPDAAPNVRNSEVDYGVPASWTTFPERLEENGISWKVYQNELSVGVGFTGEEDAWLANFTDNPLEFFAQYRPEFSLNHHKHVQRSIEKQKAGIAALEDKMKTLSGAQADAAKKELGEKKELLLKLQEREEKWRPEKFELLSEREKNIHRKAFTTNEKDPDYHQLSTLQYHDGNTERTMQVPKGDVLYQFREDVKNGQLPTVSWIVSPENFSDHPGAPWYGAWYVAEVMDILTQNPEVWKKTIFILAYDENDGDFDHVPPFVPPHGPGTGLVSEGIDTSVEYVTREQELRKNGMQEEDVRESPIGLGYRVPLIVASPWSRGGMVCSEVFDHTSTLQFLERFLHHKTGKNIVESNITEWRRTICGDLSSVFTPYNGEKIPFPSFGDKDTFIESIHKAQFKDVPSGFRKLSSSDIAAINTNPATAPYMAKQEEGIRPACALPYEMYVDGQLSKGGFEISFKAGNELAGKAAAGVPFHVYAPGKYLSADNTTFETVRTWAYAVKAGDRLADHWPLQSFENGIYHLRVYGPNGFFREFAGNDKAPQLEVWCEYERKGKAFTGNVALQLNNHHTQAVTVEIIDHAYGRPVQQKTLSARSKTAVILDLQKSHLWYDFSVRITGQSSFERRYAGRVENGKAGFSDPAMGRVKG</sequence>
<dbReference type="NCBIfam" id="TIGR01409">
    <property type="entry name" value="TAT_signal_seq"/>
    <property type="match status" value="1"/>
</dbReference>
<dbReference type="InterPro" id="IPR006311">
    <property type="entry name" value="TAT_signal"/>
</dbReference>
<dbReference type="InterPro" id="IPR019546">
    <property type="entry name" value="TAT_signal_bac_arc"/>
</dbReference>
<feature type="domain" description="Bacterial phospholipase C C-terminal" evidence="4">
    <location>
        <begin position="744"/>
        <end position="826"/>
    </location>
</feature>
<dbReference type="PANTHER" id="PTHR31956:SF1">
    <property type="entry name" value="NON-SPECIFIC PHOSPHOLIPASE C1"/>
    <property type="match status" value="1"/>
</dbReference>
<dbReference type="RefSeq" id="WP_146307059.1">
    <property type="nucleotide sequence ID" value="NZ_VOHS01000028.1"/>
</dbReference>
<dbReference type="Pfam" id="PF04185">
    <property type="entry name" value="Phosphoesterase"/>
    <property type="match status" value="2"/>
</dbReference>
<accession>A0A5C6LSQ6</accession>
<dbReference type="Pfam" id="PF05506">
    <property type="entry name" value="PLipase_C_C"/>
    <property type="match status" value="2"/>
</dbReference>
<evidence type="ECO:0000259" key="4">
    <source>
        <dbReference type="Pfam" id="PF05506"/>
    </source>
</evidence>
<dbReference type="OrthoDB" id="980947at2"/>
<proteinExistence type="inferred from homology"/>
<reference evidence="5 6" key="1">
    <citation type="submission" date="2019-08" db="EMBL/GenBank/DDBJ databases">
        <title>Whole genome sequencing of chitin degrading bacteria Chitinophaga pinensis YS16.</title>
        <authorList>
            <person name="Singh R.P."/>
            <person name="Manchanda G."/>
            <person name="Maurya I.K."/>
            <person name="Joshi N.K."/>
            <person name="Srivastava A.K."/>
        </authorList>
    </citation>
    <scope>NUCLEOTIDE SEQUENCE [LARGE SCALE GENOMIC DNA]</scope>
    <source>
        <strain evidence="5 6">YS-16</strain>
    </source>
</reference>
<comment type="similarity">
    <text evidence="1">Belongs to the bacterial phospholipase C family.</text>
</comment>
<keyword evidence="3" id="KW-0378">Hydrolase</keyword>
<organism evidence="5 6">
    <name type="scientific">Chitinophaga pinensis</name>
    <dbReference type="NCBI Taxonomy" id="79329"/>
    <lineage>
        <taxon>Bacteria</taxon>
        <taxon>Pseudomonadati</taxon>
        <taxon>Bacteroidota</taxon>
        <taxon>Chitinophagia</taxon>
        <taxon>Chitinophagales</taxon>
        <taxon>Chitinophagaceae</taxon>
        <taxon>Chitinophaga</taxon>
    </lineage>
</organism>
<dbReference type="SUPFAM" id="SSF53649">
    <property type="entry name" value="Alkaline phosphatase-like"/>
    <property type="match status" value="1"/>
</dbReference>
<dbReference type="InterPro" id="IPR017767">
    <property type="entry name" value="PC-PLC"/>
</dbReference>
<evidence type="ECO:0000256" key="2">
    <source>
        <dbReference type="ARBA" id="ARBA00012018"/>
    </source>
</evidence>
<evidence type="ECO:0000256" key="3">
    <source>
        <dbReference type="ARBA" id="ARBA00022801"/>
    </source>
</evidence>
<dbReference type="GO" id="GO:0016042">
    <property type="term" value="P:lipid catabolic process"/>
    <property type="evidence" value="ECO:0007669"/>
    <property type="project" value="InterPro"/>
</dbReference>
<name>A0A5C6LSQ6_9BACT</name>
<comment type="caution">
    <text evidence="5">The sequence shown here is derived from an EMBL/GenBank/DDBJ whole genome shotgun (WGS) entry which is preliminary data.</text>
</comment>
<dbReference type="PROSITE" id="PS51318">
    <property type="entry name" value="TAT"/>
    <property type="match status" value="1"/>
</dbReference>
<dbReference type="InterPro" id="IPR007312">
    <property type="entry name" value="Phosphoesterase"/>
</dbReference>
<dbReference type="PANTHER" id="PTHR31956">
    <property type="entry name" value="NON-SPECIFIC PHOSPHOLIPASE C4-RELATED"/>
    <property type="match status" value="1"/>
</dbReference>
<dbReference type="NCBIfam" id="TIGR03396">
    <property type="entry name" value="PC_PLC"/>
    <property type="match status" value="1"/>
</dbReference>
<keyword evidence="6" id="KW-1185">Reference proteome</keyword>
<evidence type="ECO:0000313" key="6">
    <source>
        <dbReference type="Proteomes" id="UP000318815"/>
    </source>
</evidence>
<dbReference type="Proteomes" id="UP000318815">
    <property type="component" value="Unassembled WGS sequence"/>
</dbReference>
<dbReference type="EC" id="3.1.4.3" evidence="2"/>
<dbReference type="InterPro" id="IPR008475">
    <property type="entry name" value="PLipase_C_C"/>
</dbReference>